<organism evidence="1 2">
    <name type="scientific">Violaceomyces palustris</name>
    <dbReference type="NCBI Taxonomy" id="1673888"/>
    <lineage>
        <taxon>Eukaryota</taxon>
        <taxon>Fungi</taxon>
        <taxon>Dikarya</taxon>
        <taxon>Basidiomycota</taxon>
        <taxon>Ustilaginomycotina</taxon>
        <taxon>Ustilaginomycetes</taxon>
        <taxon>Violaceomycetales</taxon>
        <taxon>Violaceomycetaceae</taxon>
        <taxon>Violaceomyces</taxon>
    </lineage>
</organism>
<sequence length="716" mass="78531">MLSVRGRSTGKRRNRREGKAGNSLLSHSSSFPSSKFLAQTLRSRVTERVHEKDKAKLCTDSEATAKKEIHLVKPRVRWWCLYALAWKSIYRTLPAFQRFSLVIPFWSSSSILKTRRCAFGFVVPKRHMCTQRYRDTRITTLMENLASSTAHQPLRLVIIGGVGGGLSAAARARRLNEQAQIVVLEKGDHVSFANCGLPYAIGSTISDQDKLILNKPKSLIARHKIDVRIRCEVLKIDRESKTLEIVDRSQGQHVHQLLPYDKLIISTGAVSILPPVLQGQEHATPLQTINQLGEILKRLEEATCQSVAVIGGGFIGLEVVENLSEIKGLVLSIVEAATHVLPPMDDDMTGPLHQEIRKHNVNLHLETTIDRIEKDDQGKRILILKNGSNVPADLIIVAIGIAPVSILAKHAGLELGLRGTVKVNDFLQTSDKDIYAVGDVVSKKHLVSPDPAFVALAGLANRQGRSAADHIFGTLKGTKPFKPAVGTAVVKVFSLTAASVGFSVRSLKMMGIESQWVTVHPPNHAGYYPGAKQMTLKVIFCPQDAKILGAQCVGAAGVDKRIDVIATAMQAGMLVSDLADLELSYAPPYGSAKDPINMAGFVAENVLDDIVSLFQPEELRKGGGAGSPLFIDVRERSEFEAGHLKDAVHIPLDSLRASLHRIPDKEREIVVYCQVGFRGYLASRILRNSGYRKVKNVNGGFKSVSSIESLQEFWTR</sequence>
<dbReference type="Proteomes" id="UP000245626">
    <property type="component" value="Unassembled WGS sequence"/>
</dbReference>
<protein>
    <submittedName>
        <fullName evidence="1">FAD/NAD(P)-binding domain-containing protein</fullName>
    </submittedName>
</protein>
<name>A0ACD0NPZ1_9BASI</name>
<proteinExistence type="predicted"/>
<dbReference type="EMBL" id="KZ820319">
    <property type="protein sequence ID" value="PWN47871.1"/>
    <property type="molecule type" value="Genomic_DNA"/>
</dbReference>
<gene>
    <name evidence="1" type="ORF">IE53DRAFT_348496</name>
</gene>
<accession>A0ACD0NPZ1</accession>
<reference evidence="1 2" key="1">
    <citation type="journal article" date="2018" name="Mol. Biol. Evol.">
        <title>Broad Genomic Sampling Reveals a Smut Pathogenic Ancestry of the Fungal Clade Ustilaginomycotina.</title>
        <authorList>
            <person name="Kijpornyongpan T."/>
            <person name="Mondo S.J."/>
            <person name="Barry K."/>
            <person name="Sandor L."/>
            <person name="Lee J."/>
            <person name="Lipzen A."/>
            <person name="Pangilinan J."/>
            <person name="LaButti K."/>
            <person name="Hainaut M."/>
            <person name="Henrissat B."/>
            <person name="Grigoriev I.V."/>
            <person name="Spatafora J.W."/>
            <person name="Aime M.C."/>
        </authorList>
    </citation>
    <scope>NUCLEOTIDE SEQUENCE [LARGE SCALE GENOMIC DNA]</scope>
    <source>
        <strain evidence="1 2">SA 807</strain>
    </source>
</reference>
<evidence type="ECO:0000313" key="2">
    <source>
        <dbReference type="Proteomes" id="UP000245626"/>
    </source>
</evidence>
<evidence type="ECO:0000313" key="1">
    <source>
        <dbReference type="EMBL" id="PWN47871.1"/>
    </source>
</evidence>
<keyword evidence="2" id="KW-1185">Reference proteome</keyword>